<keyword evidence="8 14" id="KW-0227">DNA damage</keyword>
<dbReference type="AlphaFoldDB" id="A0A1V9EN32"/>
<proteinExistence type="inferred from homology"/>
<dbReference type="InterPro" id="IPR000445">
    <property type="entry name" value="HhH_motif"/>
</dbReference>
<dbReference type="Pfam" id="PF00633">
    <property type="entry name" value="HHH"/>
    <property type="match status" value="1"/>
</dbReference>
<evidence type="ECO:0000256" key="2">
    <source>
        <dbReference type="ARBA" id="ARBA00002933"/>
    </source>
</evidence>
<keyword evidence="13 14" id="KW-0326">Glycosidase</keyword>
<dbReference type="Pfam" id="PF00730">
    <property type="entry name" value="HhH-GPD"/>
    <property type="match status" value="1"/>
</dbReference>
<dbReference type="InterPro" id="IPR015797">
    <property type="entry name" value="NUDIX_hydrolase-like_dom_sf"/>
</dbReference>
<dbReference type="GO" id="GO:0000701">
    <property type="term" value="F:purine-specific mismatch base pair DNA N-glycosylase activity"/>
    <property type="evidence" value="ECO:0007669"/>
    <property type="project" value="UniProtKB-EC"/>
</dbReference>
<dbReference type="Proteomes" id="UP000192610">
    <property type="component" value="Unassembled WGS sequence"/>
</dbReference>
<dbReference type="InterPro" id="IPR005760">
    <property type="entry name" value="A/G_AdeGlyc_MutY"/>
</dbReference>
<keyword evidence="10 14" id="KW-0408">Iron</keyword>
<evidence type="ECO:0000256" key="11">
    <source>
        <dbReference type="ARBA" id="ARBA00023014"/>
    </source>
</evidence>
<gene>
    <name evidence="16" type="ORF">A4H97_05570</name>
</gene>
<dbReference type="SMART" id="SM00478">
    <property type="entry name" value="ENDO3c"/>
    <property type="match status" value="1"/>
</dbReference>
<accession>A0A1V9EN32</accession>
<dbReference type="STRING" id="354355.SAMN05660816_01139"/>
<dbReference type="GO" id="GO:0006284">
    <property type="term" value="P:base-excision repair"/>
    <property type="evidence" value="ECO:0007669"/>
    <property type="project" value="UniProtKB-UniRule"/>
</dbReference>
<dbReference type="InterPro" id="IPR011257">
    <property type="entry name" value="DNA_glycosylase"/>
</dbReference>
<keyword evidence="11" id="KW-0411">Iron-sulfur</keyword>
<dbReference type="PANTHER" id="PTHR42944:SF1">
    <property type="entry name" value="ADENINE DNA GLYCOSYLASE"/>
    <property type="match status" value="1"/>
</dbReference>
<dbReference type="Gene3D" id="3.90.79.10">
    <property type="entry name" value="Nucleoside Triphosphate Pyrophosphohydrolase"/>
    <property type="match status" value="1"/>
</dbReference>
<keyword evidence="9" id="KW-0378">Hydrolase</keyword>
<dbReference type="InterPro" id="IPR004035">
    <property type="entry name" value="Endouclease-III_FeS-bd_BS"/>
</dbReference>
<evidence type="ECO:0000256" key="12">
    <source>
        <dbReference type="ARBA" id="ARBA00023204"/>
    </source>
</evidence>
<keyword evidence="6" id="KW-0004">4Fe-4S</keyword>
<dbReference type="SUPFAM" id="SSF55811">
    <property type="entry name" value="Nudix"/>
    <property type="match status" value="1"/>
</dbReference>
<dbReference type="FunFam" id="1.10.340.30:FF:000002">
    <property type="entry name" value="Adenine DNA glycosylase"/>
    <property type="match status" value="1"/>
</dbReference>
<evidence type="ECO:0000259" key="15">
    <source>
        <dbReference type="SMART" id="SM00478"/>
    </source>
</evidence>
<dbReference type="PROSITE" id="PS00764">
    <property type="entry name" value="ENDONUCLEASE_III_1"/>
    <property type="match status" value="1"/>
</dbReference>
<evidence type="ECO:0000256" key="10">
    <source>
        <dbReference type="ARBA" id="ARBA00023004"/>
    </source>
</evidence>
<evidence type="ECO:0000256" key="5">
    <source>
        <dbReference type="ARBA" id="ARBA00022023"/>
    </source>
</evidence>
<evidence type="ECO:0000256" key="6">
    <source>
        <dbReference type="ARBA" id="ARBA00022485"/>
    </source>
</evidence>
<dbReference type="Gene3D" id="1.10.340.30">
    <property type="entry name" value="Hypothetical protein, domain 2"/>
    <property type="match status" value="1"/>
</dbReference>
<dbReference type="GO" id="GO:0046872">
    <property type="term" value="F:metal ion binding"/>
    <property type="evidence" value="ECO:0007669"/>
    <property type="project" value="UniProtKB-UniRule"/>
</dbReference>
<keyword evidence="12" id="KW-0234">DNA repair</keyword>
<dbReference type="InterPro" id="IPR029119">
    <property type="entry name" value="MutY_C"/>
</dbReference>
<keyword evidence="7" id="KW-0479">Metal-binding</keyword>
<dbReference type="GO" id="GO:0034039">
    <property type="term" value="F:8-oxo-7,8-dihydroguanine DNA N-glycosylase activity"/>
    <property type="evidence" value="ECO:0007669"/>
    <property type="project" value="TreeGrafter"/>
</dbReference>
<dbReference type="PANTHER" id="PTHR42944">
    <property type="entry name" value="ADENINE DNA GLYCOSYLASE"/>
    <property type="match status" value="1"/>
</dbReference>
<dbReference type="SUPFAM" id="SSF48150">
    <property type="entry name" value="DNA-glycosylase"/>
    <property type="match status" value="1"/>
</dbReference>
<dbReference type="OrthoDB" id="9802365at2"/>
<dbReference type="Pfam" id="PF14815">
    <property type="entry name" value="NUDIX_4"/>
    <property type="match status" value="1"/>
</dbReference>
<dbReference type="CDD" id="cd03431">
    <property type="entry name" value="NUDIX_DNA_Glycosylase_C-MutY"/>
    <property type="match status" value="1"/>
</dbReference>
<sequence length="356" mass="41063">MKPDFTRKLLQWNKNSNTRAMPWKGEKDPYKIWLSEIILQQTRVEQGWSYYEKFIAAFPTIIHLAKAKEEKVFKMWEGLGYYSRCKNLIATARKIASDYKGKFPATYDEIKALPGIGPYTAAAVSSFAFNAPHAVVDGNVQRILARYFGIATPIDTTAGKKEFQTLAQSLLYLDEPSTYNQAIMDFGAVVCKPQNPLCSDCVQNKACEAFKQQTVTQLPVKQKAIIRKERWFYYFIIEYKGRWYIKQRTGKDIWENLFEFVLFESPAAVESITPQTPFLKKLVNGQQCHIESISRMYRQQLTHQTIHGRFIKVKVQDALPTLSNYLLIDKKQLSNYAFPRVITTFLGEPVTPAQLF</sequence>
<keyword evidence="17" id="KW-1185">Reference proteome</keyword>
<name>A0A1V9EN32_9BACT</name>
<evidence type="ECO:0000256" key="3">
    <source>
        <dbReference type="ARBA" id="ARBA00008343"/>
    </source>
</evidence>
<dbReference type="GO" id="GO:0051539">
    <property type="term" value="F:4 iron, 4 sulfur cluster binding"/>
    <property type="evidence" value="ECO:0007669"/>
    <property type="project" value="UniProtKB-UniRule"/>
</dbReference>
<dbReference type="InterPro" id="IPR044298">
    <property type="entry name" value="MIG/MutY"/>
</dbReference>
<dbReference type="RefSeq" id="WP_081201785.1">
    <property type="nucleotide sequence ID" value="NZ_FOCZ01000002.1"/>
</dbReference>
<comment type="function">
    <text evidence="2">Adenine glycosylase active on G-A mispairs. MutY also corrects error-prone DNA synthesis past GO lesions which are due to the oxidatively damaged form of guanine: 7,8-dihydro-8-oxoguanine (8-oxo-dGTP).</text>
</comment>
<protein>
    <recommendedName>
        <fullName evidence="5 14">Adenine DNA glycosylase</fullName>
        <ecNumber evidence="4 14">3.2.2.31</ecNumber>
    </recommendedName>
</protein>
<evidence type="ECO:0000256" key="8">
    <source>
        <dbReference type="ARBA" id="ARBA00022763"/>
    </source>
</evidence>
<feature type="domain" description="HhH-GPD" evidence="15">
    <location>
        <begin position="38"/>
        <end position="189"/>
    </location>
</feature>
<dbReference type="GO" id="GO:0032357">
    <property type="term" value="F:oxidized purine DNA binding"/>
    <property type="evidence" value="ECO:0007669"/>
    <property type="project" value="TreeGrafter"/>
</dbReference>
<dbReference type="EMBL" id="LVXG01000023">
    <property type="protein sequence ID" value="OQP47537.1"/>
    <property type="molecule type" value="Genomic_DNA"/>
</dbReference>
<dbReference type="NCBIfam" id="TIGR01084">
    <property type="entry name" value="mutY"/>
    <property type="match status" value="1"/>
</dbReference>
<dbReference type="PROSITE" id="PS01155">
    <property type="entry name" value="ENDONUCLEASE_III_2"/>
    <property type="match status" value="1"/>
</dbReference>
<dbReference type="InterPro" id="IPR003265">
    <property type="entry name" value="HhH-GPD_domain"/>
</dbReference>
<dbReference type="InterPro" id="IPR004036">
    <property type="entry name" value="Endonuclease-III-like_CS2"/>
</dbReference>
<dbReference type="Gene3D" id="1.10.1670.10">
    <property type="entry name" value="Helix-hairpin-Helix base-excision DNA repair enzymes (C-terminal)"/>
    <property type="match status" value="1"/>
</dbReference>
<evidence type="ECO:0000256" key="4">
    <source>
        <dbReference type="ARBA" id="ARBA00012045"/>
    </source>
</evidence>
<reference evidence="17" key="1">
    <citation type="submission" date="2016-04" db="EMBL/GenBank/DDBJ databases">
        <authorList>
            <person name="Chen L."/>
            <person name="Zhuang W."/>
            <person name="Wang G."/>
        </authorList>
    </citation>
    <scope>NUCLEOTIDE SEQUENCE [LARGE SCALE GENOMIC DNA]</scope>
    <source>
        <strain evidence="17">17621</strain>
    </source>
</reference>
<dbReference type="CDD" id="cd00056">
    <property type="entry name" value="ENDO3c"/>
    <property type="match status" value="1"/>
</dbReference>
<dbReference type="GO" id="GO:0035485">
    <property type="term" value="F:adenine/guanine mispair binding"/>
    <property type="evidence" value="ECO:0007669"/>
    <property type="project" value="TreeGrafter"/>
</dbReference>
<dbReference type="InterPro" id="IPR023170">
    <property type="entry name" value="HhH_base_excis_C"/>
</dbReference>
<comment type="similarity">
    <text evidence="3 14">Belongs to the Nth/MutY family.</text>
</comment>
<evidence type="ECO:0000256" key="7">
    <source>
        <dbReference type="ARBA" id="ARBA00022723"/>
    </source>
</evidence>
<comment type="catalytic activity">
    <reaction evidence="1 14">
        <text>Hydrolyzes free adenine bases from 7,8-dihydro-8-oxoguanine:adenine mismatched double-stranded DNA, leaving an apurinic site.</text>
        <dbReference type="EC" id="3.2.2.31"/>
    </reaction>
</comment>
<evidence type="ECO:0000256" key="13">
    <source>
        <dbReference type="ARBA" id="ARBA00023295"/>
    </source>
</evidence>
<dbReference type="EC" id="3.2.2.31" evidence="4 14"/>
<comment type="caution">
    <text evidence="16">The sequence shown here is derived from an EMBL/GenBank/DDBJ whole genome shotgun (WGS) entry which is preliminary data.</text>
</comment>
<evidence type="ECO:0000256" key="1">
    <source>
        <dbReference type="ARBA" id="ARBA00000843"/>
    </source>
</evidence>
<dbReference type="GO" id="GO:0006298">
    <property type="term" value="P:mismatch repair"/>
    <property type="evidence" value="ECO:0007669"/>
    <property type="project" value="TreeGrafter"/>
</dbReference>
<organism evidence="16 17">
    <name type="scientific">Niastella yeongjuensis</name>
    <dbReference type="NCBI Taxonomy" id="354355"/>
    <lineage>
        <taxon>Bacteria</taxon>
        <taxon>Pseudomonadati</taxon>
        <taxon>Bacteroidota</taxon>
        <taxon>Chitinophagia</taxon>
        <taxon>Chitinophagales</taxon>
        <taxon>Chitinophagaceae</taxon>
        <taxon>Niastella</taxon>
    </lineage>
</organism>
<evidence type="ECO:0000256" key="9">
    <source>
        <dbReference type="ARBA" id="ARBA00022801"/>
    </source>
</evidence>
<evidence type="ECO:0000256" key="14">
    <source>
        <dbReference type="RuleBase" id="RU365096"/>
    </source>
</evidence>
<evidence type="ECO:0000313" key="17">
    <source>
        <dbReference type="Proteomes" id="UP000192610"/>
    </source>
</evidence>
<comment type="cofactor">
    <cofactor evidence="14">
        <name>[4Fe-4S] cluster</name>
        <dbReference type="ChEBI" id="CHEBI:49883"/>
    </cofactor>
    <text evidence="14">Binds 1 [4Fe-4S] cluster.</text>
</comment>
<evidence type="ECO:0000313" key="16">
    <source>
        <dbReference type="EMBL" id="OQP47537.1"/>
    </source>
</evidence>